<dbReference type="AlphaFoldDB" id="A0A940YNP4"/>
<sequence>MPPPNRRLPHQPRPLRPQRTGTAVLALGAALMAAPATAVEFGPFSLTGFAKAEWTSTTNVCEDCQRELGENRQRIWADDLAFGKRFGTRSEHVTLFQPYLGAKQRVGGGFELFGLLSQRWRDGRVDLDGWLYERNVGIAHEDWGRLTVGAMTTRGWSVPDYPYSFKAIGSDFWGGGVGSSTAWSDSGAAYGLLSRAVRYMSRPVEFLGGDVLLEATYDFGKSGWTRNRPSFLELYAKYIGRDLLVDLIVQSAKNGEPVAWGKAPFGGLTPFPADDPLLGGSSQGMAMLMVRHLLNPQLELSGGLRLNRWSGAYAVQTTPGAQGRWNSMFNVDWGGVDANGVPNPGYAARSTDGMLGVRYRWDDKLTIGGGLVHLGQARTKNPSERGQSNTLTVASASVGYTLNEHVNLYASASAYQYGRKGLAPLSVPAHDAFTRIDARVAKRGNAVAVGVNFTF</sequence>
<dbReference type="SUPFAM" id="SSF56935">
    <property type="entry name" value="Porins"/>
    <property type="match status" value="1"/>
</dbReference>
<evidence type="ECO:0000313" key="2">
    <source>
        <dbReference type="EMBL" id="MBQ0961219.1"/>
    </source>
</evidence>
<dbReference type="EMBL" id="JAGQDE010000024">
    <property type="protein sequence ID" value="MBQ0961219.1"/>
    <property type="molecule type" value="Genomic_DNA"/>
</dbReference>
<dbReference type="RefSeq" id="WP_210803893.1">
    <property type="nucleotide sequence ID" value="NZ_JAGQDE010000024.1"/>
</dbReference>
<accession>A0A940YNP4</accession>
<dbReference type="Gene3D" id="2.40.160.10">
    <property type="entry name" value="Porin"/>
    <property type="match status" value="1"/>
</dbReference>
<protein>
    <recommendedName>
        <fullName evidence="4">Porin</fullName>
    </recommendedName>
</protein>
<keyword evidence="1" id="KW-0732">Signal</keyword>
<evidence type="ECO:0008006" key="4">
    <source>
        <dbReference type="Google" id="ProtNLM"/>
    </source>
</evidence>
<proteinExistence type="predicted"/>
<feature type="chain" id="PRO_5036768416" description="Porin" evidence="1">
    <location>
        <begin position="39"/>
        <end position="455"/>
    </location>
</feature>
<gene>
    <name evidence="2" type="ORF">KAK06_19840</name>
</gene>
<dbReference type="InterPro" id="IPR023614">
    <property type="entry name" value="Porin_dom_sf"/>
</dbReference>
<keyword evidence="3" id="KW-1185">Reference proteome</keyword>
<dbReference type="Proteomes" id="UP000678374">
    <property type="component" value="Unassembled WGS sequence"/>
</dbReference>
<comment type="caution">
    <text evidence="2">The sequence shown here is derived from an EMBL/GenBank/DDBJ whole genome shotgun (WGS) entry which is preliminary data.</text>
</comment>
<evidence type="ECO:0000256" key="1">
    <source>
        <dbReference type="SAM" id="SignalP"/>
    </source>
</evidence>
<organism evidence="2 3">
    <name type="scientific">Ideonella aquatica</name>
    <dbReference type="NCBI Taxonomy" id="2824119"/>
    <lineage>
        <taxon>Bacteria</taxon>
        <taxon>Pseudomonadati</taxon>
        <taxon>Pseudomonadota</taxon>
        <taxon>Betaproteobacteria</taxon>
        <taxon>Burkholderiales</taxon>
        <taxon>Sphaerotilaceae</taxon>
        <taxon>Ideonella</taxon>
    </lineage>
</organism>
<evidence type="ECO:0000313" key="3">
    <source>
        <dbReference type="Proteomes" id="UP000678374"/>
    </source>
</evidence>
<feature type="signal peptide" evidence="1">
    <location>
        <begin position="1"/>
        <end position="38"/>
    </location>
</feature>
<reference evidence="2" key="1">
    <citation type="submission" date="2021-04" db="EMBL/GenBank/DDBJ databases">
        <title>The genome sequence of Ideonella sp. 4Y11.</title>
        <authorList>
            <person name="Liu Y."/>
        </authorList>
    </citation>
    <scope>NUCLEOTIDE SEQUENCE</scope>
    <source>
        <strain evidence="2">4Y11</strain>
    </source>
</reference>
<name>A0A940YNP4_9BURK</name>